<evidence type="ECO:0000256" key="4">
    <source>
        <dbReference type="ARBA" id="ARBA00004371"/>
    </source>
</evidence>
<evidence type="ECO:0000256" key="11">
    <source>
        <dbReference type="ARBA" id="ARBA00022771"/>
    </source>
</evidence>
<dbReference type="InterPro" id="IPR011011">
    <property type="entry name" value="Znf_FYVE_PHD"/>
</dbReference>
<keyword evidence="15" id="KW-0458">Lysosome</keyword>
<reference evidence="20" key="1">
    <citation type="submission" date="2023-03" db="EMBL/GenBank/DDBJ databases">
        <title>Massive genome expansion in bonnet fungi (Mycena s.s.) driven by repeated elements and novel gene families across ecological guilds.</title>
        <authorList>
            <consortium name="Lawrence Berkeley National Laboratory"/>
            <person name="Harder C.B."/>
            <person name="Miyauchi S."/>
            <person name="Viragh M."/>
            <person name="Kuo A."/>
            <person name="Thoen E."/>
            <person name="Andreopoulos B."/>
            <person name="Lu D."/>
            <person name="Skrede I."/>
            <person name="Drula E."/>
            <person name="Henrissat B."/>
            <person name="Morin E."/>
            <person name="Kohler A."/>
            <person name="Barry K."/>
            <person name="LaButti K."/>
            <person name="Morin E."/>
            <person name="Salamov A."/>
            <person name="Lipzen A."/>
            <person name="Mereny Z."/>
            <person name="Hegedus B."/>
            <person name="Baldrian P."/>
            <person name="Stursova M."/>
            <person name="Weitz H."/>
            <person name="Taylor A."/>
            <person name="Grigoriev I.V."/>
            <person name="Nagy L.G."/>
            <person name="Martin F."/>
            <person name="Kauserud H."/>
        </authorList>
    </citation>
    <scope>NUCLEOTIDE SEQUENCE</scope>
    <source>
        <strain evidence="20">9284</strain>
    </source>
</reference>
<comment type="caution">
    <text evidence="20">The sequence shown here is derived from an EMBL/GenBank/DDBJ whole genome shotgun (WGS) entry which is preliminary data.</text>
</comment>
<evidence type="ECO:0000256" key="7">
    <source>
        <dbReference type="ARBA" id="ARBA00022679"/>
    </source>
</evidence>
<dbReference type="InterPro" id="IPR001841">
    <property type="entry name" value="Znf_RING"/>
</dbReference>
<keyword evidence="12" id="KW-0833">Ubl conjugation pathway</keyword>
<dbReference type="GO" id="GO:0016020">
    <property type="term" value="C:membrane"/>
    <property type="evidence" value="ECO:0007669"/>
    <property type="project" value="UniProtKB-SubCell"/>
</dbReference>
<dbReference type="SUPFAM" id="SSF57903">
    <property type="entry name" value="FYVE/PHD zinc finger"/>
    <property type="match status" value="1"/>
</dbReference>
<proteinExistence type="predicted"/>
<evidence type="ECO:0000256" key="10">
    <source>
        <dbReference type="ARBA" id="ARBA00022753"/>
    </source>
</evidence>
<evidence type="ECO:0000256" key="5">
    <source>
        <dbReference type="ARBA" id="ARBA00004906"/>
    </source>
</evidence>
<evidence type="ECO:0000256" key="12">
    <source>
        <dbReference type="ARBA" id="ARBA00022786"/>
    </source>
</evidence>
<evidence type="ECO:0000256" key="6">
    <source>
        <dbReference type="ARBA" id="ARBA00012483"/>
    </source>
</evidence>
<dbReference type="AlphaFoldDB" id="A0AAD7C4H0"/>
<dbReference type="GO" id="GO:0070936">
    <property type="term" value="P:protein K48-linked ubiquitination"/>
    <property type="evidence" value="ECO:0007669"/>
    <property type="project" value="TreeGrafter"/>
</dbReference>
<dbReference type="PANTHER" id="PTHR46661">
    <property type="entry name" value="E3 UBIQUITIN-PROTEIN LIGASE ZNRF1-LIKE PROTEIN"/>
    <property type="match status" value="1"/>
</dbReference>
<dbReference type="Pfam" id="PF01363">
    <property type="entry name" value="FYVE"/>
    <property type="match status" value="1"/>
</dbReference>
<feature type="domain" description="FYVE-type" evidence="19">
    <location>
        <begin position="8"/>
        <end position="79"/>
    </location>
</feature>
<keyword evidence="16" id="KW-0449">Lipoprotein</keyword>
<evidence type="ECO:0000256" key="14">
    <source>
        <dbReference type="ARBA" id="ARBA00023136"/>
    </source>
</evidence>
<comment type="pathway">
    <text evidence="5">Protein modification; protein ubiquitination.</text>
</comment>
<comment type="subcellular location">
    <subcellularLocation>
        <location evidence="3">Endosome</location>
    </subcellularLocation>
    <subcellularLocation>
        <location evidence="4">Lysosome</location>
    </subcellularLocation>
    <subcellularLocation>
        <location evidence="2">Membrane</location>
        <topology evidence="2">Peripheral membrane protein</topology>
    </subcellularLocation>
</comment>
<evidence type="ECO:0000313" key="20">
    <source>
        <dbReference type="EMBL" id="KAJ7638693.1"/>
    </source>
</evidence>
<dbReference type="SMART" id="SM00064">
    <property type="entry name" value="FYVE"/>
    <property type="match status" value="1"/>
</dbReference>
<dbReference type="PANTHER" id="PTHR46661:SF4">
    <property type="entry name" value="RING-TYPE DOMAIN-CONTAINING PROTEIN"/>
    <property type="match status" value="1"/>
</dbReference>
<evidence type="ECO:0000256" key="15">
    <source>
        <dbReference type="ARBA" id="ARBA00023228"/>
    </source>
</evidence>
<dbReference type="InterPro" id="IPR051878">
    <property type="entry name" value="ZNRF_ubiq-protein_ligase"/>
</dbReference>
<keyword evidence="9" id="KW-0479">Metal-binding</keyword>
<name>A0AAD7C4H0_9AGAR</name>
<dbReference type="InterPro" id="IPR017455">
    <property type="entry name" value="Znf_FYVE-rel"/>
</dbReference>
<keyword evidence="13" id="KW-0862">Zinc</keyword>
<dbReference type="Pfam" id="PF13639">
    <property type="entry name" value="zf-RING_2"/>
    <property type="match status" value="1"/>
</dbReference>
<keyword evidence="10" id="KW-0967">Endosome</keyword>
<evidence type="ECO:0000256" key="13">
    <source>
        <dbReference type="ARBA" id="ARBA00022833"/>
    </source>
</evidence>
<evidence type="ECO:0000256" key="16">
    <source>
        <dbReference type="ARBA" id="ARBA00023288"/>
    </source>
</evidence>
<evidence type="ECO:0000256" key="3">
    <source>
        <dbReference type="ARBA" id="ARBA00004177"/>
    </source>
</evidence>
<organism evidence="20 21">
    <name type="scientific">Roridomyces roridus</name>
    <dbReference type="NCBI Taxonomy" id="1738132"/>
    <lineage>
        <taxon>Eukaryota</taxon>
        <taxon>Fungi</taxon>
        <taxon>Dikarya</taxon>
        <taxon>Basidiomycota</taxon>
        <taxon>Agaricomycotina</taxon>
        <taxon>Agaricomycetes</taxon>
        <taxon>Agaricomycetidae</taxon>
        <taxon>Agaricales</taxon>
        <taxon>Marasmiineae</taxon>
        <taxon>Mycenaceae</taxon>
        <taxon>Roridomyces</taxon>
    </lineage>
</organism>
<dbReference type="EC" id="2.3.2.27" evidence="6"/>
<protein>
    <recommendedName>
        <fullName evidence="6">RING-type E3 ubiquitin transferase</fullName>
        <ecNumber evidence="6">2.3.2.27</ecNumber>
    </recommendedName>
</protein>
<evidence type="ECO:0000313" key="21">
    <source>
        <dbReference type="Proteomes" id="UP001221142"/>
    </source>
</evidence>
<dbReference type="GO" id="GO:0061630">
    <property type="term" value="F:ubiquitin protein ligase activity"/>
    <property type="evidence" value="ECO:0007669"/>
    <property type="project" value="UniProtKB-EC"/>
</dbReference>
<sequence length="240" mass="26791">MHAQWERDETVHQCRDCQRRFGFLTRRHCRRCGRIFCDRCSMYRALLDPADIVHDPAFPEGTPSAGSQRVCSACHDEVNASVPSRLYGMRATSLERIEVDQGRLLSPGHLSRRQSSSQLSDLAECPVCNRNLEDVGDAIAQETHVRTCLEGGTGPASQGPNRTPKYLVYRLPPESSLVNVECASPFLCEHPGPIRYTGVICLEEFAKGSMVARLSCLCSFHNTCLTSWLQRGKSCPIHAR</sequence>
<dbReference type="GO" id="GO:0043161">
    <property type="term" value="P:proteasome-mediated ubiquitin-dependent protein catabolic process"/>
    <property type="evidence" value="ECO:0007669"/>
    <property type="project" value="TreeGrafter"/>
</dbReference>
<dbReference type="GO" id="GO:0008270">
    <property type="term" value="F:zinc ion binding"/>
    <property type="evidence" value="ECO:0007669"/>
    <property type="project" value="UniProtKB-KW"/>
</dbReference>
<evidence type="ECO:0000256" key="8">
    <source>
        <dbReference type="ARBA" id="ARBA00022707"/>
    </source>
</evidence>
<dbReference type="PROSITE" id="PS50178">
    <property type="entry name" value="ZF_FYVE"/>
    <property type="match status" value="1"/>
</dbReference>
<dbReference type="Gene3D" id="3.30.40.10">
    <property type="entry name" value="Zinc/RING finger domain, C3HC4 (zinc finger)"/>
    <property type="match status" value="2"/>
</dbReference>
<dbReference type="EMBL" id="JARKIF010000005">
    <property type="protein sequence ID" value="KAJ7638693.1"/>
    <property type="molecule type" value="Genomic_DNA"/>
</dbReference>
<evidence type="ECO:0000256" key="9">
    <source>
        <dbReference type="ARBA" id="ARBA00022723"/>
    </source>
</evidence>
<evidence type="ECO:0000256" key="2">
    <source>
        <dbReference type="ARBA" id="ARBA00004170"/>
    </source>
</evidence>
<evidence type="ECO:0000259" key="18">
    <source>
        <dbReference type="PROSITE" id="PS50089"/>
    </source>
</evidence>
<keyword evidence="11 17" id="KW-0863">Zinc-finger</keyword>
<accession>A0AAD7C4H0</accession>
<keyword evidence="21" id="KW-1185">Reference proteome</keyword>
<evidence type="ECO:0000256" key="17">
    <source>
        <dbReference type="PROSITE-ProRule" id="PRU00175"/>
    </source>
</evidence>
<feature type="domain" description="RING-type" evidence="18">
    <location>
        <begin position="200"/>
        <end position="238"/>
    </location>
</feature>
<keyword evidence="14" id="KW-0472">Membrane</keyword>
<dbReference type="PROSITE" id="PS50089">
    <property type="entry name" value="ZF_RING_2"/>
    <property type="match status" value="1"/>
</dbReference>
<dbReference type="Proteomes" id="UP001221142">
    <property type="component" value="Unassembled WGS sequence"/>
</dbReference>
<comment type="catalytic activity">
    <reaction evidence="1">
        <text>S-ubiquitinyl-[E2 ubiquitin-conjugating enzyme]-L-cysteine + [acceptor protein]-L-lysine = [E2 ubiquitin-conjugating enzyme]-L-cysteine + N(6)-ubiquitinyl-[acceptor protein]-L-lysine.</text>
        <dbReference type="EC" id="2.3.2.27"/>
    </reaction>
</comment>
<gene>
    <name evidence="20" type="ORF">FB45DRAFT_409125</name>
</gene>
<keyword evidence="7" id="KW-0808">Transferase</keyword>
<evidence type="ECO:0000259" key="19">
    <source>
        <dbReference type="PROSITE" id="PS50178"/>
    </source>
</evidence>
<evidence type="ECO:0000256" key="1">
    <source>
        <dbReference type="ARBA" id="ARBA00000900"/>
    </source>
</evidence>
<dbReference type="GO" id="GO:0005768">
    <property type="term" value="C:endosome"/>
    <property type="evidence" value="ECO:0007669"/>
    <property type="project" value="UniProtKB-SubCell"/>
</dbReference>
<dbReference type="SUPFAM" id="SSF57850">
    <property type="entry name" value="RING/U-box"/>
    <property type="match status" value="1"/>
</dbReference>
<keyword evidence="8" id="KW-0519">Myristate</keyword>
<dbReference type="InterPro" id="IPR000306">
    <property type="entry name" value="Znf_FYVE"/>
</dbReference>
<dbReference type="InterPro" id="IPR013083">
    <property type="entry name" value="Znf_RING/FYVE/PHD"/>
</dbReference>